<evidence type="ECO:0000313" key="5">
    <source>
        <dbReference type="Proteomes" id="UP000323257"/>
    </source>
</evidence>
<reference evidence="4 5" key="1">
    <citation type="submission" date="2019-07" db="EMBL/GenBank/DDBJ databases">
        <title>Genomic Encyclopedia of Type Strains, Phase III (KMG-III): the genomes of soil and plant-associated and newly described type strains.</title>
        <authorList>
            <person name="Whitman W."/>
        </authorList>
    </citation>
    <scope>NUCLEOTIDE SEQUENCE [LARGE SCALE GENOMIC DNA]</scope>
    <source>
        <strain evidence="4 5">BL24</strain>
    </source>
</reference>
<dbReference type="InterPro" id="IPR051922">
    <property type="entry name" value="Bact_Sporulation_Assoc"/>
</dbReference>
<proteinExistence type="predicted"/>
<organism evidence="4 5">
    <name type="scientific">Paenibacillus methanolicus</name>
    <dbReference type="NCBI Taxonomy" id="582686"/>
    <lineage>
        <taxon>Bacteria</taxon>
        <taxon>Bacillati</taxon>
        <taxon>Bacillota</taxon>
        <taxon>Bacilli</taxon>
        <taxon>Bacillales</taxon>
        <taxon>Paenibacillaceae</taxon>
        <taxon>Paenibacillus</taxon>
    </lineage>
</organism>
<feature type="domain" description="Sporulation stage II protein D amidase enhancer LytB N-terminal" evidence="3">
    <location>
        <begin position="123"/>
        <end position="229"/>
    </location>
</feature>
<dbReference type="PANTHER" id="PTHR30032">
    <property type="entry name" value="N-ACETYLMURAMOYL-L-ALANINE AMIDASE-RELATED"/>
    <property type="match status" value="1"/>
</dbReference>
<accession>A0A5S5C8R4</accession>
<dbReference type="NCBIfam" id="TIGR02870">
    <property type="entry name" value="spore_II_D"/>
    <property type="match status" value="1"/>
</dbReference>
<evidence type="ECO:0000313" key="4">
    <source>
        <dbReference type="EMBL" id="TYP75687.1"/>
    </source>
</evidence>
<dbReference type="PANTHER" id="PTHR30032:SF4">
    <property type="entry name" value="AMIDASE ENHANCER"/>
    <property type="match status" value="1"/>
</dbReference>
<comment type="caution">
    <text evidence="4">The sequence shown here is derived from an EMBL/GenBank/DDBJ whole genome shotgun (WGS) entry which is preliminary data.</text>
</comment>
<evidence type="ECO:0000259" key="3">
    <source>
        <dbReference type="Pfam" id="PF08486"/>
    </source>
</evidence>
<evidence type="ECO:0000256" key="1">
    <source>
        <dbReference type="SAM" id="MobiDB-lite"/>
    </source>
</evidence>
<keyword evidence="5" id="KW-1185">Reference proteome</keyword>
<feature type="transmembrane region" description="Helical" evidence="2">
    <location>
        <begin position="21"/>
        <end position="42"/>
    </location>
</feature>
<gene>
    <name evidence="4" type="ORF">BCM02_104368</name>
</gene>
<feature type="region of interest" description="Disordered" evidence="1">
    <location>
        <begin position="61"/>
        <end position="109"/>
    </location>
</feature>
<dbReference type="InterPro" id="IPR013486">
    <property type="entry name" value="SpoIID/LytB"/>
</dbReference>
<dbReference type="Proteomes" id="UP000323257">
    <property type="component" value="Unassembled WGS sequence"/>
</dbReference>
<keyword evidence="2" id="KW-0472">Membrane</keyword>
<protein>
    <submittedName>
        <fullName evidence="4">Stage II sporulation protein D</fullName>
    </submittedName>
</protein>
<dbReference type="InterPro" id="IPR013693">
    <property type="entry name" value="SpoIID/LytB_N"/>
</dbReference>
<evidence type="ECO:0000256" key="2">
    <source>
        <dbReference type="SAM" id="Phobius"/>
    </source>
</evidence>
<dbReference type="EMBL" id="VNHS01000004">
    <property type="protein sequence ID" value="TYP75687.1"/>
    <property type="molecule type" value="Genomic_DNA"/>
</dbReference>
<dbReference type="GO" id="GO:0030435">
    <property type="term" value="P:sporulation resulting in formation of a cellular spore"/>
    <property type="evidence" value="ECO:0007669"/>
    <property type="project" value="InterPro"/>
</dbReference>
<name>A0A5S5C8R4_9BACL</name>
<keyword evidence="2" id="KW-1133">Transmembrane helix</keyword>
<dbReference type="GO" id="GO:0030288">
    <property type="term" value="C:outer membrane-bounded periplasmic space"/>
    <property type="evidence" value="ECO:0007669"/>
    <property type="project" value="TreeGrafter"/>
</dbReference>
<dbReference type="InterPro" id="IPR014225">
    <property type="entry name" value="Spore_II_D_firmicutes"/>
</dbReference>
<sequence>MSVNRVKWRLSRRRGHRAGRWRWWAGFAAGLLMIGATKGLLFPGVQPAELDPIGATGIQESATVEHEKSDNSKLSTGQAPDKATSAPSKPAENEQPLKPDKEQPPTTKTIADYERLRVSVYVTETERIERLPIELYVRGVLAGEMPINFELEALKAQAIAARTYIYRRLMSGDRSGTPDEQANVTNTVQHQVYIPMAELLNRWKGQQKEDNLAKLNRAVEETKGQIITYAGEPIQAAFFSTSNGYTENAADYWTLDVPYLKSVASPWDKAISPRYKETVTMKIADLADKLGVKKSAVRQMRVLERTEGKRIATVSVGGEKLSGREFREKLGLASSQFDWQLDGSEIHITTYGFGHGVGMSQWGANGMAQAGADAKRILLHYYSGTKVEQVSKLPEGL</sequence>
<keyword evidence="2" id="KW-0812">Transmembrane</keyword>
<dbReference type="AlphaFoldDB" id="A0A5S5C8R4"/>
<dbReference type="Pfam" id="PF08486">
    <property type="entry name" value="SpoIID"/>
    <property type="match status" value="1"/>
</dbReference>
<dbReference type="RefSeq" id="WP_425466174.1">
    <property type="nucleotide sequence ID" value="NZ_VNHS01000004.1"/>
</dbReference>
<feature type="compositionally biased region" description="Basic and acidic residues" evidence="1">
    <location>
        <begin position="91"/>
        <end position="103"/>
    </location>
</feature>
<dbReference type="NCBIfam" id="TIGR02669">
    <property type="entry name" value="SpoIID_LytB"/>
    <property type="match status" value="1"/>
</dbReference>